<evidence type="ECO:0000256" key="5">
    <source>
        <dbReference type="ARBA" id="ARBA00022737"/>
    </source>
</evidence>
<dbReference type="GO" id="GO:0006357">
    <property type="term" value="P:regulation of transcription by RNA polymerase II"/>
    <property type="evidence" value="ECO:0007669"/>
    <property type="project" value="TreeGrafter"/>
</dbReference>
<comment type="similarity">
    <text evidence="3">Belongs to the krueppel C2H2-type zinc-finger protein family.</text>
</comment>
<dbReference type="GO" id="GO:0005634">
    <property type="term" value="C:nucleus"/>
    <property type="evidence" value="ECO:0007669"/>
    <property type="project" value="UniProtKB-SubCell"/>
</dbReference>
<keyword evidence="5" id="KW-0677">Repeat</keyword>
<feature type="region of interest" description="Disordered" evidence="13">
    <location>
        <begin position="430"/>
        <end position="466"/>
    </location>
</feature>
<dbReference type="PROSITE" id="PS00028">
    <property type="entry name" value="ZINC_FINGER_C2H2_1"/>
    <property type="match status" value="9"/>
</dbReference>
<keyword evidence="9" id="KW-0238">DNA-binding</keyword>
<dbReference type="FunFam" id="3.30.160.60:FF:000358">
    <property type="entry name" value="zinc finger protein 24"/>
    <property type="match status" value="1"/>
</dbReference>
<dbReference type="SUPFAM" id="SSF57667">
    <property type="entry name" value="beta-beta-alpha zinc fingers"/>
    <property type="match status" value="5"/>
</dbReference>
<feature type="domain" description="C2H2-type" evidence="14">
    <location>
        <begin position="321"/>
        <end position="348"/>
    </location>
</feature>
<evidence type="ECO:0000313" key="15">
    <source>
        <dbReference type="EMBL" id="KAG5847613.1"/>
    </source>
</evidence>
<dbReference type="InterPro" id="IPR036236">
    <property type="entry name" value="Znf_C2H2_sf"/>
</dbReference>
<organism evidence="15 16">
    <name type="scientific">Anguilla anguilla</name>
    <name type="common">European freshwater eel</name>
    <name type="synonym">Muraena anguilla</name>
    <dbReference type="NCBI Taxonomy" id="7936"/>
    <lineage>
        <taxon>Eukaryota</taxon>
        <taxon>Metazoa</taxon>
        <taxon>Chordata</taxon>
        <taxon>Craniata</taxon>
        <taxon>Vertebrata</taxon>
        <taxon>Euteleostomi</taxon>
        <taxon>Actinopterygii</taxon>
        <taxon>Neopterygii</taxon>
        <taxon>Teleostei</taxon>
        <taxon>Anguilliformes</taxon>
        <taxon>Anguillidae</taxon>
        <taxon>Anguilla</taxon>
    </lineage>
</organism>
<proteinExistence type="inferred from homology"/>
<evidence type="ECO:0000256" key="10">
    <source>
        <dbReference type="ARBA" id="ARBA00023163"/>
    </source>
</evidence>
<evidence type="ECO:0000256" key="1">
    <source>
        <dbReference type="ARBA" id="ARBA00003767"/>
    </source>
</evidence>
<dbReference type="GO" id="GO:0008270">
    <property type="term" value="F:zinc ion binding"/>
    <property type="evidence" value="ECO:0007669"/>
    <property type="project" value="UniProtKB-KW"/>
</dbReference>
<dbReference type="PROSITE" id="PS50157">
    <property type="entry name" value="ZINC_FINGER_C2H2_2"/>
    <property type="match status" value="9"/>
</dbReference>
<keyword evidence="8" id="KW-0805">Transcription regulation</keyword>
<evidence type="ECO:0000256" key="2">
    <source>
        <dbReference type="ARBA" id="ARBA00004123"/>
    </source>
</evidence>
<dbReference type="GO" id="GO:0000978">
    <property type="term" value="F:RNA polymerase II cis-regulatory region sequence-specific DNA binding"/>
    <property type="evidence" value="ECO:0007669"/>
    <property type="project" value="TreeGrafter"/>
</dbReference>
<dbReference type="FunFam" id="3.30.160.60:FF:000145">
    <property type="entry name" value="Zinc finger protein 574"/>
    <property type="match status" value="1"/>
</dbReference>
<dbReference type="FunFam" id="3.30.160.60:FF:000495">
    <property type="entry name" value="zinc finger protein 668"/>
    <property type="match status" value="1"/>
</dbReference>
<feature type="domain" description="C2H2-type" evidence="14">
    <location>
        <begin position="180"/>
        <end position="207"/>
    </location>
</feature>
<dbReference type="FunFam" id="3.30.160.60:FF:000585">
    <property type="entry name" value="zinc finger protein 784"/>
    <property type="match status" value="1"/>
</dbReference>
<accession>A0A9D3MK28</accession>
<feature type="domain" description="C2H2-type" evidence="14">
    <location>
        <begin position="377"/>
        <end position="404"/>
    </location>
</feature>
<dbReference type="FunFam" id="3.30.160.60:FF:000624">
    <property type="entry name" value="zinc finger protein 697"/>
    <property type="match status" value="1"/>
</dbReference>
<feature type="compositionally biased region" description="Basic and acidic residues" evidence="13">
    <location>
        <begin position="82"/>
        <end position="91"/>
    </location>
</feature>
<dbReference type="PANTHER" id="PTHR24404">
    <property type="entry name" value="ZINC FINGER PROTEIN"/>
    <property type="match status" value="1"/>
</dbReference>
<feature type="compositionally biased region" description="Low complexity" evidence="13">
    <location>
        <begin position="446"/>
        <end position="459"/>
    </location>
</feature>
<feature type="domain" description="C2H2-type" evidence="14">
    <location>
        <begin position="208"/>
        <end position="235"/>
    </location>
</feature>
<evidence type="ECO:0000256" key="8">
    <source>
        <dbReference type="ARBA" id="ARBA00023015"/>
    </source>
</evidence>
<feature type="domain" description="C2H2-type" evidence="14">
    <location>
        <begin position="349"/>
        <end position="376"/>
    </location>
</feature>
<dbReference type="InterPro" id="IPR013087">
    <property type="entry name" value="Znf_C2H2_type"/>
</dbReference>
<evidence type="ECO:0000313" key="16">
    <source>
        <dbReference type="Proteomes" id="UP001044222"/>
    </source>
</evidence>
<protein>
    <recommendedName>
        <fullName evidence="14">C2H2-type domain-containing protein</fullName>
    </recommendedName>
</protein>
<dbReference type="FunFam" id="3.30.160.60:FF:000771">
    <property type="entry name" value="zinc finger protein 648"/>
    <property type="match status" value="1"/>
</dbReference>
<feature type="domain" description="C2H2-type" evidence="14">
    <location>
        <begin position="236"/>
        <end position="264"/>
    </location>
</feature>
<dbReference type="Gene3D" id="3.30.160.60">
    <property type="entry name" value="Classic Zinc Finger"/>
    <property type="match status" value="9"/>
</dbReference>
<comment type="subcellular location">
    <subcellularLocation>
        <location evidence="2">Nucleus</location>
    </subcellularLocation>
</comment>
<gene>
    <name evidence="15" type="ORF">ANANG_G00128030</name>
</gene>
<keyword evidence="10" id="KW-0804">Transcription</keyword>
<keyword evidence="11" id="KW-0539">Nucleus</keyword>
<dbReference type="FunFam" id="3.30.160.60:FF:000670">
    <property type="entry name" value="zinc finger protein 22"/>
    <property type="match status" value="1"/>
</dbReference>
<dbReference type="AlphaFoldDB" id="A0A9D3MK28"/>
<keyword evidence="4" id="KW-0479">Metal-binding</keyword>
<keyword evidence="6 12" id="KW-0863">Zinc-finger</keyword>
<dbReference type="InterPro" id="IPR050589">
    <property type="entry name" value="Ikaros_C2H2-ZF"/>
</dbReference>
<dbReference type="Proteomes" id="UP001044222">
    <property type="component" value="Chromosome 6"/>
</dbReference>
<feature type="domain" description="C2H2-type" evidence="14">
    <location>
        <begin position="293"/>
        <end position="320"/>
    </location>
</feature>
<keyword evidence="16" id="KW-1185">Reference proteome</keyword>
<name>A0A9D3MK28_ANGAN</name>
<feature type="compositionally biased region" description="Low complexity" evidence="13">
    <location>
        <begin position="29"/>
        <end position="47"/>
    </location>
</feature>
<evidence type="ECO:0000256" key="9">
    <source>
        <dbReference type="ARBA" id="ARBA00023125"/>
    </source>
</evidence>
<dbReference type="PANTHER" id="PTHR24404:SF114">
    <property type="entry name" value="KLUMPFUSS, ISOFORM B-RELATED"/>
    <property type="match status" value="1"/>
</dbReference>
<evidence type="ECO:0000256" key="7">
    <source>
        <dbReference type="ARBA" id="ARBA00022833"/>
    </source>
</evidence>
<evidence type="ECO:0000259" key="14">
    <source>
        <dbReference type="PROSITE" id="PS50157"/>
    </source>
</evidence>
<evidence type="ECO:0000256" key="13">
    <source>
        <dbReference type="SAM" id="MobiDB-lite"/>
    </source>
</evidence>
<evidence type="ECO:0000256" key="3">
    <source>
        <dbReference type="ARBA" id="ARBA00006991"/>
    </source>
</evidence>
<evidence type="ECO:0000256" key="4">
    <source>
        <dbReference type="ARBA" id="ARBA00022723"/>
    </source>
</evidence>
<keyword evidence="7" id="KW-0862">Zinc</keyword>
<dbReference type="FunFam" id="3.30.160.60:FF:002291">
    <property type="entry name" value="Zinc finger protein 648"/>
    <property type="match status" value="1"/>
</dbReference>
<evidence type="ECO:0000256" key="12">
    <source>
        <dbReference type="PROSITE-ProRule" id="PRU00042"/>
    </source>
</evidence>
<dbReference type="EMBL" id="JAFIRN010000006">
    <property type="protein sequence ID" value="KAG5847613.1"/>
    <property type="molecule type" value="Genomic_DNA"/>
</dbReference>
<feature type="region of interest" description="Disordered" evidence="13">
    <location>
        <begin position="17"/>
        <end position="107"/>
    </location>
</feature>
<feature type="domain" description="C2H2-type" evidence="14">
    <location>
        <begin position="265"/>
        <end position="292"/>
    </location>
</feature>
<sequence>MLGGAVGLTYGSVSRVSAIGEEGEDSPPAGTESTASSSYSGSDSDTGQWSSPKMGQERAVGASARLPCAPPPVPAAAGSTAQEERDQRDAGSRQPAGEELSEEDAAYTWSADPATLPQKAAELALAERPTGASIVPAMKKAGAEGETENRPHKCPECCWAFKRASNLQSHMETHRGLKPHVCELCGKAYTHQGTLQQHKRLHTGERPYHCPHCDRTYVWSSDFRKHIRSHTGEKPYACGACGKDFARSSDLRKHERNIHANNKPYPCPQCGKTFNKPLSLLRHQRSHLGDRPFRCPDCGKDFAVASRMVEHQKTHSGVRPYSCPVCLKCFSRASGLAEHQALHSGLRPFRCTQCGGAFARASRLARHQHVHTGERPYECPGCGLSFAHSATLRRHQQRHCSERDSLRAGTAAHREPAQCSAVNSQSHYDLTLPNQTDHCPGQGELPPADSAPSSSSSSDCSEQTDL</sequence>
<evidence type="ECO:0000256" key="11">
    <source>
        <dbReference type="ARBA" id="ARBA00023242"/>
    </source>
</evidence>
<comment type="caution">
    <text evidence="15">The sequence shown here is derived from an EMBL/GenBank/DDBJ whole genome shotgun (WGS) entry which is preliminary data.</text>
</comment>
<dbReference type="FunFam" id="3.30.160.60:FF:000185">
    <property type="entry name" value="zinc finger protein 319"/>
    <property type="match status" value="1"/>
</dbReference>
<evidence type="ECO:0000256" key="6">
    <source>
        <dbReference type="ARBA" id="ARBA00022771"/>
    </source>
</evidence>
<comment type="function">
    <text evidence="1">May be involved in transcriptional regulation.</text>
</comment>
<dbReference type="Pfam" id="PF00096">
    <property type="entry name" value="zf-C2H2"/>
    <property type="match status" value="9"/>
</dbReference>
<reference evidence="15" key="1">
    <citation type="submission" date="2021-01" db="EMBL/GenBank/DDBJ databases">
        <title>A chromosome-scale assembly of European eel, Anguilla anguilla.</title>
        <authorList>
            <person name="Henkel C."/>
            <person name="Jong-Raadsen S.A."/>
            <person name="Dufour S."/>
            <person name="Weltzien F.-A."/>
            <person name="Palstra A.P."/>
            <person name="Pelster B."/>
            <person name="Spaink H.P."/>
            <person name="Van Den Thillart G.E."/>
            <person name="Jansen H."/>
            <person name="Zahm M."/>
            <person name="Klopp C."/>
            <person name="Cedric C."/>
            <person name="Louis A."/>
            <person name="Berthelot C."/>
            <person name="Parey E."/>
            <person name="Roest Crollius H."/>
            <person name="Montfort J."/>
            <person name="Robinson-Rechavi M."/>
            <person name="Bucao C."/>
            <person name="Bouchez O."/>
            <person name="Gislard M."/>
            <person name="Lluch J."/>
            <person name="Milhes M."/>
            <person name="Lampietro C."/>
            <person name="Lopez Roques C."/>
            <person name="Donnadieu C."/>
            <person name="Braasch I."/>
            <person name="Desvignes T."/>
            <person name="Postlethwait J."/>
            <person name="Bobe J."/>
            <person name="Guiguen Y."/>
            <person name="Dirks R."/>
        </authorList>
    </citation>
    <scope>NUCLEOTIDE SEQUENCE</scope>
    <source>
        <strain evidence="15">Tag_6206</strain>
        <tissue evidence="15">Liver</tissue>
    </source>
</reference>
<feature type="domain" description="C2H2-type" evidence="14">
    <location>
        <begin position="152"/>
        <end position="179"/>
    </location>
</feature>
<dbReference type="GO" id="GO:0003700">
    <property type="term" value="F:DNA-binding transcription factor activity"/>
    <property type="evidence" value="ECO:0007669"/>
    <property type="project" value="TreeGrafter"/>
</dbReference>
<dbReference type="SMART" id="SM00355">
    <property type="entry name" value="ZnF_C2H2"/>
    <property type="match status" value="9"/>
</dbReference>